<dbReference type="GO" id="GO:0000302">
    <property type="term" value="P:response to reactive oxygen species"/>
    <property type="evidence" value="ECO:0007669"/>
    <property type="project" value="TreeGrafter"/>
</dbReference>
<comment type="caution">
    <text evidence="2">The sequence shown here is derived from an EMBL/GenBank/DDBJ whole genome shotgun (WGS) entry which is preliminary data.</text>
</comment>
<evidence type="ECO:0000313" key="3">
    <source>
        <dbReference type="Proteomes" id="UP000708208"/>
    </source>
</evidence>
<gene>
    <name evidence="2" type="ORF">AFUS01_LOCUS6344</name>
</gene>
<dbReference type="Proteomes" id="UP000708208">
    <property type="component" value="Unassembled WGS sequence"/>
</dbReference>
<dbReference type="OrthoDB" id="8186134at2759"/>
<evidence type="ECO:0000256" key="1">
    <source>
        <dbReference type="SAM" id="SignalP"/>
    </source>
</evidence>
<feature type="signal peptide" evidence="1">
    <location>
        <begin position="1"/>
        <end position="19"/>
    </location>
</feature>
<dbReference type="EMBL" id="CAJVCH010041713">
    <property type="protein sequence ID" value="CAG7716857.1"/>
    <property type="molecule type" value="Genomic_DNA"/>
</dbReference>
<dbReference type="GO" id="GO:0006629">
    <property type="term" value="P:lipid metabolic process"/>
    <property type="evidence" value="ECO:0007669"/>
    <property type="project" value="TreeGrafter"/>
</dbReference>
<keyword evidence="3" id="KW-1185">Reference proteome</keyword>
<proteinExistence type="predicted"/>
<accession>A0A8J2JDL6</accession>
<dbReference type="AlphaFoldDB" id="A0A8J2JDL6"/>
<name>A0A8J2JDL6_9HEXA</name>
<sequence>MTLSTLIVLTFSVVVLVFADHHGDDETDLSTSSREQETLCPEVRQLPEFNIFSMLGSWYVIQYYSSSEEALTYHCMRVDFRLSSGNMDMKMHLTYRYADDPNDEVQDGNMTWQIPDPRRPEHWRHTEDHYKGVYNTDVVDTDYDNWLLLLHCSDTDSSKKFLSTFILGRQPQLDVMTTNYLRDKAGQFQVDLEYLFPVNQTRCVENKEDSGKAARTVEHTLTVRNKKKSKRSRERIG</sequence>
<dbReference type="PANTHER" id="PTHR10612">
    <property type="entry name" value="APOLIPOPROTEIN D"/>
    <property type="match status" value="1"/>
</dbReference>
<dbReference type="PANTHER" id="PTHR10612:SF11">
    <property type="entry name" value="KARL, ISOFORM A"/>
    <property type="match status" value="1"/>
</dbReference>
<organism evidence="2 3">
    <name type="scientific">Allacma fusca</name>
    <dbReference type="NCBI Taxonomy" id="39272"/>
    <lineage>
        <taxon>Eukaryota</taxon>
        <taxon>Metazoa</taxon>
        <taxon>Ecdysozoa</taxon>
        <taxon>Arthropoda</taxon>
        <taxon>Hexapoda</taxon>
        <taxon>Collembola</taxon>
        <taxon>Symphypleona</taxon>
        <taxon>Sminthuridae</taxon>
        <taxon>Allacma</taxon>
    </lineage>
</organism>
<evidence type="ECO:0000313" key="2">
    <source>
        <dbReference type="EMBL" id="CAG7716857.1"/>
    </source>
</evidence>
<feature type="chain" id="PRO_5035159024" description="Karl" evidence="1">
    <location>
        <begin position="20"/>
        <end position="237"/>
    </location>
</feature>
<reference evidence="2" key="1">
    <citation type="submission" date="2021-06" db="EMBL/GenBank/DDBJ databases">
        <authorList>
            <person name="Hodson N. C."/>
            <person name="Mongue J. A."/>
            <person name="Jaron S. K."/>
        </authorList>
    </citation>
    <scope>NUCLEOTIDE SEQUENCE</scope>
</reference>
<dbReference type="GO" id="GO:0005737">
    <property type="term" value="C:cytoplasm"/>
    <property type="evidence" value="ECO:0007669"/>
    <property type="project" value="TreeGrafter"/>
</dbReference>
<keyword evidence="1" id="KW-0732">Signal</keyword>
<protein>
    <recommendedName>
        <fullName evidence="4">Karl</fullName>
    </recommendedName>
</protein>
<evidence type="ECO:0008006" key="4">
    <source>
        <dbReference type="Google" id="ProtNLM"/>
    </source>
</evidence>
<dbReference type="CDD" id="cd00301">
    <property type="entry name" value="lipocalin_FABP"/>
    <property type="match status" value="1"/>
</dbReference>